<gene>
    <name evidence="6" type="ORF">CVS30_09290</name>
</gene>
<dbReference type="PROSITE" id="PS50977">
    <property type="entry name" value="HTH_TETR_2"/>
    <property type="match status" value="1"/>
</dbReference>
<dbReference type="Gene3D" id="1.10.357.10">
    <property type="entry name" value="Tetracycline Repressor, domain 2"/>
    <property type="match status" value="1"/>
</dbReference>
<feature type="domain" description="HTH tetR-type" evidence="5">
    <location>
        <begin position="56"/>
        <end position="115"/>
    </location>
</feature>
<dbReference type="OrthoDB" id="3192968at2"/>
<dbReference type="EMBL" id="QJVC01000006">
    <property type="protein sequence ID" value="PYI38736.1"/>
    <property type="molecule type" value="Genomic_DNA"/>
</dbReference>
<evidence type="ECO:0000256" key="2">
    <source>
        <dbReference type="ARBA" id="ARBA00023125"/>
    </source>
</evidence>
<organism evidence="6 7">
    <name type="scientific">Arthrobacter psychrolactophilus</name>
    <dbReference type="NCBI Taxonomy" id="92442"/>
    <lineage>
        <taxon>Bacteria</taxon>
        <taxon>Bacillati</taxon>
        <taxon>Actinomycetota</taxon>
        <taxon>Actinomycetes</taxon>
        <taxon>Micrococcales</taxon>
        <taxon>Micrococcaceae</taxon>
        <taxon>Arthrobacter</taxon>
    </lineage>
</organism>
<proteinExistence type="predicted"/>
<dbReference type="InterPro" id="IPR049445">
    <property type="entry name" value="TetR_SbtR-like_C"/>
</dbReference>
<evidence type="ECO:0000313" key="7">
    <source>
        <dbReference type="Proteomes" id="UP000247980"/>
    </source>
</evidence>
<evidence type="ECO:0000256" key="1">
    <source>
        <dbReference type="ARBA" id="ARBA00023015"/>
    </source>
</evidence>
<dbReference type="InterPro" id="IPR001647">
    <property type="entry name" value="HTH_TetR"/>
</dbReference>
<dbReference type="InterPro" id="IPR036271">
    <property type="entry name" value="Tet_transcr_reg_TetR-rel_C_sf"/>
</dbReference>
<keyword evidence="3" id="KW-0804">Transcription</keyword>
<sequence>MRNSYSAYWELRLDLSGHRLISSAIESISRMPLTPSSEQYLPADHSAGNQDVVVLSERDRALHEAAHELFASRGLDVPLADIAKAAGVGVATLYRRYRDKDLLILEVYREHLAYGRTLSVEANGIADAWEGLVFFLTRTTEQFLADRGMRELILGGYGGGAGWARGSSHQELHEALNTLQEQITHQLESLVDRAKEQNAVRSDFQPTDALLMSAMALAAAPVKASGWPIAGQRALQLLLEGIRPSR</sequence>
<dbReference type="GO" id="GO:0000976">
    <property type="term" value="F:transcription cis-regulatory region binding"/>
    <property type="evidence" value="ECO:0007669"/>
    <property type="project" value="TreeGrafter"/>
</dbReference>
<evidence type="ECO:0000259" key="5">
    <source>
        <dbReference type="PROSITE" id="PS50977"/>
    </source>
</evidence>
<feature type="DNA-binding region" description="H-T-H motif" evidence="4">
    <location>
        <begin position="78"/>
        <end position="97"/>
    </location>
</feature>
<dbReference type="PRINTS" id="PR00455">
    <property type="entry name" value="HTHTETR"/>
</dbReference>
<dbReference type="InterPro" id="IPR009057">
    <property type="entry name" value="Homeodomain-like_sf"/>
</dbReference>
<dbReference type="PANTHER" id="PTHR30055">
    <property type="entry name" value="HTH-TYPE TRANSCRIPTIONAL REGULATOR RUTR"/>
    <property type="match status" value="1"/>
</dbReference>
<keyword evidence="7" id="KW-1185">Reference proteome</keyword>
<comment type="caution">
    <text evidence="6">The sequence shown here is derived from an EMBL/GenBank/DDBJ whole genome shotgun (WGS) entry which is preliminary data.</text>
</comment>
<dbReference type="Pfam" id="PF21597">
    <property type="entry name" value="TetR_C_43"/>
    <property type="match status" value="1"/>
</dbReference>
<evidence type="ECO:0000256" key="3">
    <source>
        <dbReference type="ARBA" id="ARBA00023163"/>
    </source>
</evidence>
<dbReference type="Proteomes" id="UP000247980">
    <property type="component" value="Unassembled WGS sequence"/>
</dbReference>
<accession>A0A2V5JLM0</accession>
<name>A0A2V5JLM0_9MICC</name>
<keyword evidence="2 4" id="KW-0238">DNA-binding</keyword>
<dbReference type="SUPFAM" id="SSF48498">
    <property type="entry name" value="Tetracyclin repressor-like, C-terminal domain"/>
    <property type="match status" value="1"/>
</dbReference>
<dbReference type="GO" id="GO:0003700">
    <property type="term" value="F:DNA-binding transcription factor activity"/>
    <property type="evidence" value="ECO:0007669"/>
    <property type="project" value="TreeGrafter"/>
</dbReference>
<reference evidence="6 7" key="1">
    <citation type="submission" date="2018-05" db="EMBL/GenBank/DDBJ databases">
        <title>Genetic diversity of glacier-inhabiting Cryobacterium bacteria in China and description of Cryobacterium mengkeensis sp. nov. and Arthrobacter glacialis sp. nov.</title>
        <authorList>
            <person name="Liu Q."/>
            <person name="Xin Y.-H."/>
        </authorList>
    </citation>
    <scope>NUCLEOTIDE SEQUENCE [LARGE SCALE GENOMIC DNA]</scope>
    <source>
        <strain evidence="6 7">B7</strain>
    </source>
</reference>
<dbReference type="AlphaFoldDB" id="A0A2V5JLM0"/>
<keyword evidence="1" id="KW-0805">Transcription regulation</keyword>
<dbReference type="InterPro" id="IPR050109">
    <property type="entry name" value="HTH-type_TetR-like_transc_reg"/>
</dbReference>
<dbReference type="PANTHER" id="PTHR30055:SF234">
    <property type="entry name" value="HTH-TYPE TRANSCRIPTIONAL REGULATOR BETI"/>
    <property type="match status" value="1"/>
</dbReference>
<dbReference type="SUPFAM" id="SSF46689">
    <property type="entry name" value="Homeodomain-like"/>
    <property type="match status" value="1"/>
</dbReference>
<evidence type="ECO:0000256" key="4">
    <source>
        <dbReference type="PROSITE-ProRule" id="PRU00335"/>
    </source>
</evidence>
<protein>
    <recommendedName>
        <fullName evidence="5">HTH tetR-type domain-containing protein</fullName>
    </recommendedName>
</protein>
<dbReference type="Pfam" id="PF00440">
    <property type="entry name" value="TetR_N"/>
    <property type="match status" value="1"/>
</dbReference>
<evidence type="ECO:0000313" key="6">
    <source>
        <dbReference type="EMBL" id="PYI38736.1"/>
    </source>
</evidence>